<dbReference type="EMBL" id="JARJLO010000372">
    <property type="protein sequence ID" value="MDF3873757.1"/>
    <property type="molecule type" value="Genomic_DNA"/>
</dbReference>
<proteinExistence type="predicted"/>
<dbReference type="AlphaFoldDB" id="A0AAW6PVE6"/>
<feature type="non-terminal residue" evidence="3">
    <location>
        <position position="116"/>
    </location>
</feature>
<protein>
    <submittedName>
        <fullName evidence="3">DotU family type IV/VI secretion system protein</fullName>
    </submittedName>
</protein>
<name>A0AAW6PVE6_PSEPU</name>
<feature type="domain" description="Type IV / VI secretion system DotU" evidence="2">
    <location>
        <begin position="61"/>
        <end position="111"/>
    </location>
</feature>
<dbReference type="InterPro" id="IPR038522">
    <property type="entry name" value="T4/T6SS_DotU_sf"/>
</dbReference>
<feature type="region of interest" description="Disordered" evidence="1">
    <location>
        <begin position="1"/>
        <end position="38"/>
    </location>
</feature>
<dbReference type="Pfam" id="PF09850">
    <property type="entry name" value="DotU"/>
    <property type="match status" value="1"/>
</dbReference>
<evidence type="ECO:0000256" key="1">
    <source>
        <dbReference type="SAM" id="MobiDB-lite"/>
    </source>
</evidence>
<dbReference type="RefSeq" id="WP_276237746.1">
    <property type="nucleotide sequence ID" value="NZ_JARJLN010000391.1"/>
</dbReference>
<gene>
    <name evidence="3" type="ORF">P3W50_25300</name>
</gene>
<evidence type="ECO:0000259" key="2">
    <source>
        <dbReference type="Pfam" id="PF09850"/>
    </source>
</evidence>
<evidence type="ECO:0000313" key="3">
    <source>
        <dbReference type="EMBL" id="MDF3873757.1"/>
    </source>
</evidence>
<dbReference type="Gene3D" id="1.25.40.590">
    <property type="entry name" value="Type IV / VI secretion system, DotU"/>
    <property type="match status" value="1"/>
</dbReference>
<dbReference type="Proteomes" id="UP001217741">
    <property type="component" value="Unassembled WGS sequence"/>
</dbReference>
<sequence>MSRLSDGTDKPVPVKKKPVLLEDIEETQRSRTGADPQLATDLSGYPADPEFQLRGGFANLMLDAASPLFGLVIRLRTLDDLPNLAYVHKTVQNQVSNIREEIQQHGYPIVHQEVYS</sequence>
<reference evidence="3" key="1">
    <citation type="submission" date="2023-03" db="EMBL/GenBank/DDBJ databases">
        <title>Draft assemblies of triclosan tolerant bacteria isolated from returned activated sludge.</title>
        <authorList>
            <person name="Van Hamelsveld S."/>
        </authorList>
    </citation>
    <scope>NUCLEOTIDE SEQUENCE</scope>
    <source>
        <strain evidence="3">GW210012_S60</strain>
    </source>
</reference>
<comment type="caution">
    <text evidence="3">The sequence shown here is derived from an EMBL/GenBank/DDBJ whole genome shotgun (WGS) entry which is preliminary data.</text>
</comment>
<accession>A0AAW6PVE6</accession>
<dbReference type="InterPro" id="IPR017732">
    <property type="entry name" value="T4/T6SS_DotU"/>
</dbReference>
<evidence type="ECO:0000313" key="4">
    <source>
        <dbReference type="Proteomes" id="UP001217741"/>
    </source>
</evidence>
<organism evidence="3 4">
    <name type="scientific">Pseudomonas putida</name>
    <name type="common">Arthrobacter siderocapsulatus</name>
    <dbReference type="NCBI Taxonomy" id="303"/>
    <lineage>
        <taxon>Bacteria</taxon>
        <taxon>Pseudomonadati</taxon>
        <taxon>Pseudomonadota</taxon>
        <taxon>Gammaproteobacteria</taxon>
        <taxon>Pseudomonadales</taxon>
        <taxon>Pseudomonadaceae</taxon>
        <taxon>Pseudomonas</taxon>
    </lineage>
</organism>